<gene>
    <name evidence="1" type="ORF">DQQ01_00760</name>
</gene>
<dbReference type="OrthoDB" id="1957089at2"/>
<dbReference type="RefSeq" id="WP_111917783.1">
    <property type="nucleotide sequence ID" value="NZ_CP030280.1"/>
</dbReference>
<organism evidence="1 2">
    <name type="scientific">Blautia argi</name>
    <dbReference type="NCBI Taxonomy" id="1912897"/>
    <lineage>
        <taxon>Bacteria</taxon>
        <taxon>Bacillati</taxon>
        <taxon>Bacillota</taxon>
        <taxon>Clostridia</taxon>
        <taxon>Lachnospirales</taxon>
        <taxon>Lachnospiraceae</taxon>
        <taxon>Blautia</taxon>
    </lineage>
</organism>
<dbReference type="KEGG" id="blau:DQQ01_00760"/>
<name>A0A2Z4U7F9_9FIRM</name>
<proteinExistence type="predicted"/>
<keyword evidence="2" id="KW-1185">Reference proteome</keyword>
<accession>A0A2Z4U7F9</accession>
<reference evidence="2" key="1">
    <citation type="submission" date="2018-06" db="EMBL/GenBank/DDBJ databases">
        <title>Description of Blautia argi sp. nov., a new anaerobic isolated from dog feces.</title>
        <authorList>
            <person name="Chang Y.-H."/>
            <person name="Paek J."/>
            <person name="Shin Y."/>
        </authorList>
    </citation>
    <scope>NUCLEOTIDE SEQUENCE [LARGE SCALE GENOMIC DNA]</scope>
    <source>
        <strain evidence="2">KCTC 15426</strain>
    </source>
</reference>
<dbReference type="Proteomes" id="UP000250003">
    <property type="component" value="Chromosome"/>
</dbReference>
<sequence length="324" mass="37774">MRGKHRVIVSTKRLKYDFEIRRNLTIIRGDSATGKTTLVDMIQEYVNNPTGSPVDLTCDKKCYVLEGALWKGQLAEITDSIVFIDEGNDFIKTEEFAREIQKTDNYYVIVTRESLPALPYSVEEIYGIRTSGKYGTLKQSYHEFYRIYGTLTREKDIKPELIITEDSNSGYQFFDYVCRENHLRCETMNGKSNVFHYLREHKNEKILVIADGAAFGSEIDRVLRLIEGYENVALYLPESFEWLILSAGILKNNHVLEILDAPYDYVDSEAFFSWERFFTAVLIDETKDTYLAYMKKRLNPAYLQDVIKETILEKIEKISLTWKK</sequence>
<evidence type="ECO:0000313" key="2">
    <source>
        <dbReference type="Proteomes" id="UP000250003"/>
    </source>
</evidence>
<protein>
    <submittedName>
        <fullName evidence="1">Translation initiation factor 2</fullName>
    </submittedName>
</protein>
<dbReference type="GO" id="GO:0003743">
    <property type="term" value="F:translation initiation factor activity"/>
    <property type="evidence" value="ECO:0007669"/>
    <property type="project" value="UniProtKB-KW"/>
</dbReference>
<dbReference type="AlphaFoldDB" id="A0A2Z4U7F9"/>
<dbReference type="EMBL" id="CP030280">
    <property type="protein sequence ID" value="AWY96930.1"/>
    <property type="molecule type" value="Genomic_DNA"/>
</dbReference>
<keyword evidence="1" id="KW-0648">Protein biosynthesis</keyword>
<evidence type="ECO:0000313" key="1">
    <source>
        <dbReference type="EMBL" id="AWY96930.1"/>
    </source>
</evidence>
<keyword evidence="1" id="KW-0396">Initiation factor</keyword>